<comment type="caution">
    <text evidence="2">The sequence shown here is derived from an EMBL/GenBank/DDBJ whole genome shotgun (WGS) entry which is preliminary data.</text>
</comment>
<keyword evidence="3" id="KW-1185">Reference proteome</keyword>
<feature type="compositionally biased region" description="Polar residues" evidence="1">
    <location>
        <begin position="1"/>
        <end position="17"/>
    </location>
</feature>
<feature type="compositionally biased region" description="Acidic residues" evidence="1">
    <location>
        <begin position="55"/>
        <end position="81"/>
    </location>
</feature>
<evidence type="ECO:0000313" key="2">
    <source>
        <dbReference type="EMBL" id="KAG0268227.1"/>
    </source>
</evidence>
<feature type="compositionally biased region" description="Low complexity" evidence="1">
    <location>
        <begin position="173"/>
        <end position="191"/>
    </location>
</feature>
<dbReference type="AlphaFoldDB" id="A0AAD4D5S1"/>
<evidence type="ECO:0000256" key="1">
    <source>
        <dbReference type="SAM" id="MobiDB-lite"/>
    </source>
</evidence>
<feature type="region of interest" description="Disordered" evidence="1">
    <location>
        <begin position="1"/>
        <end position="82"/>
    </location>
</feature>
<feature type="region of interest" description="Disordered" evidence="1">
    <location>
        <begin position="95"/>
        <end position="120"/>
    </location>
</feature>
<feature type="non-terminal residue" evidence="2">
    <location>
        <position position="1"/>
    </location>
</feature>
<accession>A0AAD4D5S1</accession>
<reference evidence="2" key="1">
    <citation type="journal article" date="2020" name="Fungal Divers.">
        <title>Resolving the Mortierellaceae phylogeny through synthesis of multi-gene phylogenetics and phylogenomics.</title>
        <authorList>
            <person name="Vandepol N."/>
            <person name="Liber J."/>
            <person name="Desiro A."/>
            <person name="Na H."/>
            <person name="Kennedy M."/>
            <person name="Barry K."/>
            <person name="Grigoriev I.V."/>
            <person name="Miller A.N."/>
            <person name="O'Donnell K."/>
            <person name="Stajich J.E."/>
            <person name="Bonito G."/>
        </authorList>
    </citation>
    <scope>NUCLEOTIDE SEQUENCE</scope>
    <source>
        <strain evidence="2">NRRL 28262</strain>
    </source>
</reference>
<gene>
    <name evidence="2" type="ORF">BGZ95_002548</name>
</gene>
<feature type="compositionally biased region" description="Acidic residues" evidence="1">
    <location>
        <begin position="95"/>
        <end position="112"/>
    </location>
</feature>
<evidence type="ECO:0000313" key="3">
    <source>
        <dbReference type="Proteomes" id="UP001194580"/>
    </source>
</evidence>
<feature type="region of interest" description="Disordered" evidence="1">
    <location>
        <begin position="159"/>
        <end position="196"/>
    </location>
</feature>
<protein>
    <submittedName>
        <fullName evidence="2">Uncharacterized protein</fullName>
    </submittedName>
</protein>
<dbReference type="EMBL" id="JAAAIL010001543">
    <property type="protein sequence ID" value="KAG0268227.1"/>
    <property type="molecule type" value="Genomic_DNA"/>
</dbReference>
<name>A0AAD4D5S1_9FUNG</name>
<organism evidence="2 3">
    <name type="scientific">Linnemannia exigua</name>
    <dbReference type="NCBI Taxonomy" id="604196"/>
    <lineage>
        <taxon>Eukaryota</taxon>
        <taxon>Fungi</taxon>
        <taxon>Fungi incertae sedis</taxon>
        <taxon>Mucoromycota</taxon>
        <taxon>Mortierellomycotina</taxon>
        <taxon>Mortierellomycetes</taxon>
        <taxon>Mortierellales</taxon>
        <taxon>Mortierellaceae</taxon>
        <taxon>Linnemannia</taxon>
    </lineage>
</organism>
<proteinExistence type="predicted"/>
<sequence>MQTGRNNLSTPTNNQRNPTRRTPYDRPAAPTSNNNDNHTHSYHQSSNSNHSRGVDEDDFDDIDIPDDELDEGQEGQDEDGFGDLQLTQEDLDDLDSFMSDHDEDNDEIEDDKGDNGVGDIHDRTLVKKEFATLTTRAGREEVRARNPTVMTTTTNATTATNLTPARPVPTVRPVPTGRSAPTAAAPTPSGSKGQITTQQAYKAFLERIRTGKEPVITHQSGSTTYRDLIRIPDQFLFTPVALRRSGTESDYYDAQRKFLLEIYPGLAAAPKHSQSVMENVILTHRKDIAE</sequence>
<feature type="compositionally biased region" description="Low complexity" evidence="1">
    <location>
        <begin position="42"/>
        <end position="51"/>
    </location>
</feature>
<dbReference type="Proteomes" id="UP001194580">
    <property type="component" value="Unassembled WGS sequence"/>
</dbReference>